<gene>
    <name evidence="2" type="ORF">FisN_6Hu256</name>
</gene>
<name>A0A1Z5K711_FISSO</name>
<dbReference type="AlphaFoldDB" id="A0A1Z5K711"/>
<dbReference type="OrthoDB" id="55776at2759"/>
<keyword evidence="3" id="KW-1185">Reference proteome</keyword>
<feature type="region of interest" description="Disordered" evidence="1">
    <location>
        <begin position="430"/>
        <end position="481"/>
    </location>
</feature>
<sequence>MSTEMGDLSKPVLDTKVPHALRQMFQALFVAAFNLFGIRQDGDLKAAAALLHRCVKEQVMANPILASIVFTSARKWSLLEVFCAKTHHACPDTIQFLIEMNPHALLWAHRNSDGFVRTAPIHLLPKSGRCHLLPWIAERYPWVLEHKLCQKNPPHLELIYCYSNDGDCDQETVRRFYEIYPQGLREKRKFRPLAPYPLAALFTGFAEPHADLFFWMAEQYPEAVYHEASLGCTLLHQICYHMAVKENNEERVAWMCTPNVAKICRYLISEHPRLVRRQVGNDKSLPIHKLARACNRPLVQEMVILLLRAFPECVNVKAHKWDPKLLRIPFIKHVHPLITKELEVDQQIILLSQMSEHMKKARLLSKRQPSSTSESFTSVSKSSLFDAVAKVFFSWANSHVTDNLQVRKGIITNCIAGMCRLMEADDISDGEWEDEDVDSDDDVDDNSEAFESDVEREDDCSAEAVSDVVSESDSEESSYSD</sequence>
<proteinExistence type="predicted"/>
<dbReference type="InParanoid" id="A0A1Z5K711"/>
<comment type="caution">
    <text evidence="2">The sequence shown here is derived from an EMBL/GenBank/DDBJ whole genome shotgun (WGS) entry which is preliminary data.</text>
</comment>
<evidence type="ECO:0000313" key="2">
    <source>
        <dbReference type="EMBL" id="GAX22009.1"/>
    </source>
</evidence>
<dbReference type="EMBL" id="BDSP01000177">
    <property type="protein sequence ID" value="GAX22009.1"/>
    <property type="molecule type" value="Genomic_DNA"/>
</dbReference>
<protein>
    <submittedName>
        <fullName evidence="2">Uncharacterized protein</fullName>
    </submittedName>
</protein>
<evidence type="ECO:0000313" key="3">
    <source>
        <dbReference type="Proteomes" id="UP000198406"/>
    </source>
</evidence>
<reference evidence="2 3" key="1">
    <citation type="journal article" date="2015" name="Plant Cell">
        <title>Oil accumulation by the oleaginous diatom Fistulifera solaris as revealed by the genome and transcriptome.</title>
        <authorList>
            <person name="Tanaka T."/>
            <person name="Maeda Y."/>
            <person name="Veluchamy A."/>
            <person name="Tanaka M."/>
            <person name="Abida H."/>
            <person name="Marechal E."/>
            <person name="Bowler C."/>
            <person name="Muto M."/>
            <person name="Sunaga Y."/>
            <person name="Tanaka M."/>
            <person name="Yoshino T."/>
            <person name="Taniguchi T."/>
            <person name="Fukuda Y."/>
            <person name="Nemoto M."/>
            <person name="Matsumoto M."/>
            <person name="Wong P.S."/>
            <person name="Aburatani S."/>
            <person name="Fujibuchi W."/>
        </authorList>
    </citation>
    <scope>NUCLEOTIDE SEQUENCE [LARGE SCALE GENOMIC DNA]</scope>
    <source>
        <strain evidence="2 3">JPCC DA0580</strain>
    </source>
</reference>
<dbReference type="Proteomes" id="UP000198406">
    <property type="component" value="Unassembled WGS sequence"/>
</dbReference>
<feature type="compositionally biased region" description="Acidic residues" evidence="1">
    <location>
        <begin position="430"/>
        <end position="461"/>
    </location>
</feature>
<organism evidence="2 3">
    <name type="scientific">Fistulifera solaris</name>
    <name type="common">Oleaginous diatom</name>
    <dbReference type="NCBI Taxonomy" id="1519565"/>
    <lineage>
        <taxon>Eukaryota</taxon>
        <taxon>Sar</taxon>
        <taxon>Stramenopiles</taxon>
        <taxon>Ochrophyta</taxon>
        <taxon>Bacillariophyta</taxon>
        <taxon>Bacillariophyceae</taxon>
        <taxon>Bacillariophycidae</taxon>
        <taxon>Naviculales</taxon>
        <taxon>Naviculaceae</taxon>
        <taxon>Fistulifera</taxon>
    </lineage>
</organism>
<evidence type="ECO:0000256" key="1">
    <source>
        <dbReference type="SAM" id="MobiDB-lite"/>
    </source>
</evidence>
<accession>A0A1Z5K711</accession>
<feature type="compositionally biased region" description="Acidic residues" evidence="1">
    <location>
        <begin position="470"/>
        <end position="481"/>
    </location>
</feature>